<comment type="caution">
    <text evidence="12">The sequence shown here is derived from an EMBL/GenBank/DDBJ whole genome shotgun (WGS) entry which is preliminary data.</text>
</comment>
<keyword evidence="4" id="KW-0479">Metal-binding</keyword>
<feature type="compositionally biased region" description="Acidic residues" evidence="10">
    <location>
        <begin position="254"/>
        <end position="276"/>
    </location>
</feature>
<dbReference type="Pfam" id="PF00481">
    <property type="entry name" value="PP2C"/>
    <property type="match status" value="2"/>
</dbReference>
<keyword evidence="13" id="KW-1185">Reference proteome</keyword>
<dbReference type="PANTHER" id="PTHR13832:SF803">
    <property type="entry name" value="PROTEIN PHOSPHATASE 1G"/>
    <property type="match status" value="1"/>
</dbReference>
<feature type="region of interest" description="Disordered" evidence="10">
    <location>
        <begin position="184"/>
        <end position="305"/>
    </location>
</feature>
<dbReference type="InterPro" id="IPR000222">
    <property type="entry name" value="PP2C_BS"/>
</dbReference>
<sequence length="557" mass="59905">MGNYRSKAATDIENQEGAGPFYKFAAASMQGWRINQEDAHACLPEFDTEKGIALFAVFDGHGGPEVSQYCASHLADHIKNDLAYKTGDLKEALEESFMTFDKSLRTPEVIIKLKEILKTSLSDPDDDSEVEQEDMQGLLEDACAPLEKVLQNYALKKLEEHGKLPNGSDSKEEGNTAEVANAGAEAAKVGAEGSSSAGSTSSSAGGSSGAGGSGSGGSIKAGGSGTSPSRPGRGQRKAAEPKEGAAEASADKDSSDEDSEDETFDTEDESEDDDSSEGGSGSEGGEEEEDEDELEKDDDDEGMIKSRDLLMKLLKRKRKAVETYDEEEEDESGPKKKIFCGLSSTPAMESGTTAVVALLGKEKVTVANIGDSRAILGRLVKTENGHEMKVIELSNDHKPELPEEKERIENAGGVVDDDGRVDGGLNLSRAFGDFVFKSKKDMPAEKQEVIAFPDVISVDLKFEQDEADQFLFVACDGIWNDMSSDNVADFIWTRLEKDVPMKDILEQMFKHILAPNMSGDGTGCDNMTAVIVRFDGPEKAEQSENNSSSTKEEADMK</sequence>
<dbReference type="PROSITE" id="PS51746">
    <property type="entry name" value="PPM_2"/>
    <property type="match status" value="1"/>
</dbReference>
<accession>A0A8S1D7K4</accession>
<dbReference type="GO" id="GO:0004722">
    <property type="term" value="F:protein serine/threonine phosphatase activity"/>
    <property type="evidence" value="ECO:0007669"/>
    <property type="project" value="UniProtKB-EC"/>
</dbReference>
<dbReference type="Proteomes" id="UP000494165">
    <property type="component" value="Unassembled WGS sequence"/>
</dbReference>
<feature type="region of interest" description="Disordered" evidence="10">
    <location>
        <begin position="535"/>
        <end position="557"/>
    </location>
</feature>
<evidence type="ECO:0000256" key="2">
    <source>
        <dbReference type="ARBA" id="ARBA00006702"/>
    </source>
</evidence>
<dbReference type="AlphaFoldDB" id="A0A8S1D7K4"/>
<organism evidence="12 13">
    <name type="scientific">Cloeon dipterum</name>
    <dbReference type="NCBI Taxonomy" id="197152"/>
    <lineage>
        <taxon>Eukaryota</taxon>
        <taxon>Metazoa</taxon>
        <taxon>Ecdysozoa</taxon>
        <taxon>Arthropoda</taxon>
        <taxon>Hexapoda</taxon>
        <taxon>Insecta</taxon>
        <taxon>Pterygota</taxon>
        <taxon>Palaeoptera</taxon>
        <taxon>Ephemeroptera</taxon>
        <taxon>Pisciforma</taxon>
        <taxon>Baetidae</taxon>
        <taxon>Cloeon</taxon>
    </lineage>
</organism>
<evidence type="ECO:0000256" key="9">
    <source>
        <dbReference type="RuleBase" id="RU003465"/>
    </source>
</evidence>
<dbReference type="GO" id="GO:0005654">
    <property type="term" value="C:nucleoplasm"/>
    <property type="evidence" value="ECO:0007669"/>
    <property type="project" value="TreeGrafter"/>
</dbReference>
<keyword evidence="7 9" id="KW-0904">Protein phosphatase</keyword>
<evidence type="ECO:0000256" key="4">
    <source>
        <dbReference type="ARBA" id="ARBA00022723"/>
    </source>
</evidence>
<evidence type="ECO:0000256" key="7">
    <source>
        <dbReference type="ARBA" id="ARBA00022912"/>
    </source>
</evidence>
<comment type="cofactor">
    <cofactor evidence="1">
        <name>Mn(2+)</name>
        <dbReference type="ChEBI" id="CHEBI:29035"/>
    </cofactor>
</comment>
<dbReference type="SUPFAM" id="SSF81606">
    <property type="entry name" value="PP2C-like"/>
    <property type="match status" value="1"/>
</dbReference>
<evidence type="ECO:0000256" key="1">
    <source>
        <dbReference type="ARBA" id="ARBA00001936"/>
    </source>
</evidence>
<evidence type="ECO:0000256" key="5">
    <source>
        <dbReference type="ARBA" id="ARBA00022801"/>
    </source>
</evidence>
<dbReference type="EC" id="3.1.3.16" evidence="3"/>
<dbReference type="EMBL" id="CADEPI010000145">
    <property type="protein sequence ID" value="CAB3377437.1"/>
    <property type="molecule type" value="Genomic_DNA"/>
</dbReference>
<feature type="domain" description="PPM-type phosphatase" evidence="11">
    <location>
        <begin position="23"/>
        <end position="534"/>
    </location>
</feature>
<reference evidence="12 13" key="1">
    <citation type="submission" date="2020-04" db="EMBL/GenBank/DDBJ databases">
        <authorList>
            <person name="Alioto T."/>
            <person name="Alioto T."/>
            <person name="Gomez Garrido J."/>
        </authorList>
    </citation>
    <scope>NUCLEOTIDE SEQUENCE [LARGE SCALE GENOMIC DNA]</scope>
</reference>
<evidence type="ECO:0000256" key="3">
    <source>
        <dbReference type="ARBA" id="ARBA00013081"/>
    </source>
</evidence>
<dbReference type="CDD" id="cd00143">
    <property type="entry name" value="PP2Cc"/>
    <property type="match status" value="2"/>
</dbReference>
<dbReference type="InterPro" id="IPR015655">
    <property type="entry name" value="PP2C"/>
</dbReference>
<feature type="compositionally biased region" description="Acidic residues" evidence="10">
    <location>
        <begin position="284"/>
        <end position="301"/>
    </location>
</feature>
<dbReference type="PROSITE" id="PS01032">
    <property type="entry name" value="PPM_1"/>
    <property type="match status" value="1"/>
</dbReference>
<feature type="compositionally biased region" description="Basic and acidic residues" evidence="10">
    <location>
        <begin position="237"/>
        <end position="253"/>
    </location>
</feature>
<evidence type="ECO:0000256" key="10">
    <source>
        <dbReference type="SAM" id="MobiDB-lite"/>
    </source>
</evidence>
<gene>
    <name evidence="12" type="ORF">CLODIP_2_CD15568</name>
</gene>
<dbReference type="Gene3D" id="3.60.40.10">
    <property type="entry name" value="PPM-type phosphatase domain"/>
    <property type="match status" value="2"/>
</dbReference>
<evidence type="ECO:0000313" key="12">
    <source>
        <dbReference type="EMBL" id="CAB3377437.1"/>
    </source>
</evidence>
<comment type="similarity">
    <text evidence="2 9">Belongs to the PP2C family.</text>
</comment>
<keyword evidence="6" id="KW-0460">Magnesium</keyword>
<name>A0A8S1D7K4_9INSE</name>
<dbReference type="SMART" id="SM00332">
    <property type="entry name" value="PP2Cc"/>
    <property type="match status" value="1"/>
</dbReference>
<keyword evidence="8" id="KW-0464">Manganese</keyword>
<keyword evidence="5 9" id="KW-0378">Hydrolase</keyword>
<evidence type="ECO:0000256" key="6">
    <source>
        <dbReference type="ARBA" id="ARBA00022842"/>
    </source>
</evidence>
<dbReference type="PANTHER" id="PTHR13832">
    <property type="entry name" value="PROTEIN PHOSPHATASE 2C"/>
    <property type="match status" value="1"/>
</dbReference>
<protein>
    <recommendedName>
        <fullName evidence="3">protein-serine/threonine phosphatase</fullName>
        <ecNumber evidence="3">3.1.3.16</ecNumber>
    </recommendedName>
</protein>
<proteinExistence type="inferred from homology"/>
<evidence type="ECO:0000313" key="13">
    <source>
        <dbReference type="Proteomes" id="UP000494165"/>
    </source>
</evidence>
<feature type="compositionally biased region" description="Low complexity" evidence="10">
    <location>
        <begin position="184"/>
        <end position="205"/>
    </location>
</feature>
<evidence type="ECO:0000259" key="11">
    <source>
        <dbReference type="PROSITE" id="PS51746"/>
    </source>
</evidence>
<dbReference type="InterPro" id="IPR001932">
    <property type="entry name" value="PPM-type_phosphatase-like_dom"/>
</dbReference>
<dbReference type="GO" id="GO:0046872">
    <property type="term" value="F:metal ion binding"/>
    <property type="evidence" value="ECO:0007669"/>
    <property type="project" value="UniProtKB-KW"/>
</dbReference>
<dbReference type="OrthoDB" id="10264738at2759"/>
<dbReference type="InterPro" id="IPR036457">
    <property type="entry name" value="PPM-type-like_dom_sf"/>
</dbReference>
<feature type="compositionally biased region" description="Gly residues" evidence="10">
    <location>
        <begin position="206"/>
        <end position="225"/>
    </location>
</feature>
<evidence type="ECO:0000256" key="8">
    <source>
        <dbReference type="ARBA" id="ARBA00023211"/>
    </source>
</evidence>